<dbReference type="PANTHER" id="PTHR34957:SF1">
    <property type="entry name" value="NUCLEAR TRANSPORT FACTOR 2 (NTF2) FAMILY PROTEIN"/>
    <property type="match status" value="1"/>
</dbReference>
<dbReference type="OrthoDB" id="9786718at2"/>
<evidence type="ECO:0000313" key="4">
    <source>
        <dbReference type="Proteomes" id="UP000317496"/>
    </source>
</evidence>
<dbReference type="AlphaFoldDB" id="A0A516GWD1"/>
<name>A0A516GWD1_9PROT</name>
<keyword evidence="4" id="KW-1185">Reference proteome</keyword>
<dbReference type="Pfam" id="PF13474">
    <property type="entry name" value="SnoaL_3"/>
    <property type="match status" value="1"/>
</dbReference>
<accession>A0A516GWD1</accession>
<dbReference type="EMBL" id="CP041636">
    <property type="protein sequence ID" value="QDO95837.1"/>
    <property type="molecule type" value="Genomic_DNA"/>
</dbReference>
<organism evidence="3 4">
    <name type="scientific">Ferrovibrio terrae</name>
    <dbReference type="NCBI Taxonomy" id="2594003"/>
    <lineage>
        <taxon>Bacteria</taxon>
        <taxon>Pseudomonadati</taxon>
        <taxon>Pseudomonadota</taxon>
        <taxon>Alphaproteobacteria</taxon>
        <taxon>Rhodospirillales</taxon>
        <taxon>Rhodospirillaceae</taxon>
        <taxon>Ferrovibrio</taxon>
    </lineage>
</organism>
<reference evidence="3 4" key="1">
    <citation type="submission" date="2019-07" db="EMBL/GenBank/DDBJ databases">
        <title>Genome sequencing for Ferrovibrio sp. K5.</title>
        <authorList>
            <person name="Park S.-J."/>
        </authorList>
    </citation>
    <scope>NUCLEOTIDE SEQUENCE [LARGE SCALE GENOMIC DNA]</scope>
    <source>
        <strain evidence="3 4">K5</strain>
    </source>
</reference>
<dbReference type="PANTHER" id="PTHR34957">
    <property type="entry name" value="NUCLEAR TRANSPORT FACTOR 2 (NTF2) FAMILY PROTEIN"/>
    <property type="match status" value="1"/>
</dbReference>
<dbReference type="InterPro" id="IPR032710">
    <property type="entry name" value="NTF2-like_dom_sf"/>
</dbReference>
<feature type="region of interest" description="Disordered" evidence="1">
    <location>
        <begin position="119"/>
        <end position="160"/>
    </location>
</feature>
<feature type="domain" description="SnoaL-like" evidence="2">
    <location>
        <begin position="14"/>
        <end position="120"/>
    </location>
</feature>
<dbReference type="Proteomes" id="UP000317496">
    <property type="component" value="Chromosome"/>
</dbReference>
<proteinExistence type="predicted"/>
<evidence type="ECO:0000256" key="1">
    <source>
        <dbReference type="SAM" id="MobiDB-lite"/>
    </source>
</evidence>
<dbReference type="SUPFAM" id="SSF54427">
    <property type="entry name" value="NTF2-like"/>
    <property type="match status" value="1"/>
</dbReference>
<sequence length="160" mass="17748">MPTPPPDDETALLDTNAAFYRAFASRDVTAMEELWAKKAPVVCIHPGWPPLMGREAVLEGWRRILSNPSQPALQMMGPRVTLWGDVALVICFEKVEDQYLIASNLFVREGKAWRLSHHQAGPVATPPTGANDDEDQDLDDDLDDEDDDDDDLDPPSGTIH</sequence>
<protein>
    <submittedName>
        <fullName evidence="3">Nuclear transport factor 2 family protein</fullName>
    </submittedName>
</protein>
<dbReference type="RefSeq" id="WP_144066818.1">
    <property type="nucleotide sequence ID" value="NZ_CP041636.1"/>
</dbReference>
<feature type="compositionally biased region" description="Acidic residues" evidence="1">
    <location>
        <begin position="131"/>
        <end position="153"/>
    </location>
</feature>
<evidence type="ECO:0000259" key="2">
    <source>
        <dbReference type="Pfam" id="PF13474"/>
    </source>
</evidence>
<gene>
    <name evidence="3" type="ORF">FNB15_00405</name>
</gene>
<dbReference type="Gene3D" id="3.10.450.50">
    <property type="match status" value="1"/>
</dbReference>
<dbReference type="InterPro" id="IPR037401">
    <property type="entry name" value="SnoaL-like"/>
</dbReference>
<evidence type="ECO:0000313" key="3">
    <source>
        <dbReference type="EMBL" id="QDO95837.1"/>
    </source>
</evidence>
<dbReference type="KEGG" id="fer:FNB15_00405"/>